<dbReference type="EMBL" id="JAAIKT010000133">
    <property type="protein sequence ID" value="NEW77626.1"/>
    <property type="molecule type" value="Genomic_DNA"/>
</dbReference>
<organism evidence="3 4">
    <name type="scientific">Streptomyces rhizosphaericus</name>
    <dbReference type="NCBI Taxonomy" id="114699"/>
    <lineage>
        <taxon>Bacteria</taxon>
        <taxon>Bacillati</taxon>
        <taxon>Actinomycetota</taxon>
        <taxon>Actinomycetes</taxon>
        <taxon>Kitasatosporales</taxon>
        <taxon>Streptomycetaceae</taxon>
        <taxon>Streptomyces</taxon>
        <taxon>Streptomyces violaceusniger group</taxon>
    </lineage>
</organism>
<dbReference type="SUPFAM" id="SSF56801">
    <property type="entry name" value="Acetyl-CoA synthetase-like"/>
    <property type="match status" value="1"/>
</dbReference>
<dbReference type="GO" id="GO:0031177">
    <property type="term" value="F:phosphopantetheine binding"/>
    <property type="evidence" value="ECO:0007669"/>
    <property type="project" value="TreeGrafter"/>
</dbReference>
<protein>
    <submittedName>
        <fullName evidence="3">D-alanine--poly(Phosphoribitol) ligase</fullName>
    </submittedName>
</protein>
<evidence type="ECO:0000313" key="4">
    <source>
        <dbReference type="Proteomes" id="UP000476310"/>
    </source>
</evidence>
<comment type="caution">
    <text evidence="3">The sequence shown here is derived from an EMBL/GenBank/DDBJ whole genome shotgun (WGS) entry which is preliminary data.</text>
</comment>
<proteinExistence type="predicted"/>
<dbReference type="RefSeq" id="WP_164437115.1">
    <property type="nucleotide sequence ID" value="NZ_JAAIKT010000133.1"/>
</dbReference>
<feature type="domain" description="AMP-dependent synthetase/ligase" evidence="1">
    <location>
        <begin position="11"/>
        <end position="366"/>
    </location>
</feature>
<dbReference type="PANTHER" id="PTHR45527:SF1">
    <property type="entry name" value="FATTY ACID SYNTHASE"/>
    <property type="match status" value="1"/>
</dbReference>
<dbReference type="Pfam" id="PF00501">
    <property type="entry name" value="AMP-binding"/>
    <property type="match status" value="1"/>
</dbReference>
<dbReference type="GO" id="GO:0005737">
    <property type="term" value="C:cytoplasm"/>
    <property type="evidence" value="ECO:0007669"/>
    <property type="project" value="TreeGrafter"/>
</dbReference>
<dbReference type="PROSITE" id="PS00455">
    <property type="entry name" value="AMP_BINDING"/>
    <property type="match status" value="1"/>
</dbReference>
<dbReference type="InterPro" id="IPR000873">
    <property type="entry name" value="AMP-dep_synth/lig_dom"/>
</dbReference>
<dbReference type="PANTHER" id="PTHR45527">
    <property type="entry name" value="NONRIBOSOMAL PEPTIDE SYNTHETASE"/>
    <property type="match status" value="1"/>
</dbReference>
<dbReference type="InterPro" id="IPR045851">
    <property type="entry name" value="AMP-bd_C_sf"/>
</dbReference>
<sequence length="523" mass="57426">MKDQTLYQWFAESEKAHPDETALEVQGVSVTYRTLCLTALTLAERLIAVHAGVPKRVALVASRTVAAYAGYLAIQRLGATVVPLSPEYPQERNLRIARLAEVDAVIAEDAYASALVDPDAPFRPSVLSVSPFELVSDDVDESLLPAEPTDTEAIAYILFTSGSTGRPKGVPVRQSSISALVAYNSVRYEVGPGCRASQVFGLTFDASVWDMFVTWGAGATLVVPSAHDLYRPVDFIVKHQLTHWFSVPSVVTMARLMGNLPLGEAVTLKHSIFGAEPVTVQQVDLWREVAPNTRIHNVYGPTETTITCTEYELSVDRSEWAHTSNGTVPIGHEYPHVEVVILGEDGLRADDGELCVRGQQRFIGYLDPADNEDRFLLFEDDGKPASTYSSGGLTDSHWYRTGDRICVENGRMLHRGRLDSQVKIMGHRVEIGEVEAALRRHPSVVEAAVIAATADGRTQLLAAFAGNPVRPTDLHHWMRKVVPLHMVPLRISHMDALPLNDNGKVDRRRLAELLTSCHLGPFG</sequence>
<gene>
    <name evidence="3" type="ORF">G4H13_46795</name>
</gene>
<dbReference type="GO" id="GO:0043041">
    <property type="term" value="P:amino acid activation for nonribosomal peptide biosynthetic process"/>
    <property type="evidence" value="ECO:0007669"/>
    <property type="project" value="TreeGrafter"/>
</dbReference>
<name>A0A6G4AVX1_9ACTN</name>
<dbReference type="InterPro" id="IPR025110">
    <property type="entry name" value="AMP-bd_C"/>
</dbReference>
<evidence type="ECO:0000259" key="2">
    <source>
        <dbReference type="Pfam" id="PF13193"/>
    </source>
</evidence>
<dbReference type="Gene3D" id="3.40.50.12780">
    <property type="entry name" value="N-terminal domain of ligase-like"/>
    <property type="match status" value="1"/>
</dbReference>
<feature type="domain" description="AMP-binding enzyme C-terminal" evidence="2">
    <location>
        <begin position="433"/>
        <end position="504"/>
    </location>
</feature>
<dbReference type="Pfam" id="PF13193">
    <property type="entry name" value="AMP-binding_C"/>
    <property type="match status" value="1"/>
</dbReference>
<dbReference type="InterPro" id="IPR042099">
    <property type="entry name" value="ANL_N_sf"/>
</dbReference>
<dbReference type="InterPro" id="IPR020845">
    <property type="entry name" value="AMP-binding_CS"/>
</dbReference>
<keyword evidence="3" id="KW-0436">Ligase</keyword>
<dbReference type="Gene3D" id="3.30.300.30">
    <property type="match status" value="1"/>
</dbReference>
<dbReference type="GO" id="GO:0016874">
    <property type="term" value="F:ligase activity"/>
    <property type="evidence" value="ECO:0007669"/>
    <property type="project" value="UniProtKB-KW"/>
</dbReference>
<accession>A0A6G4AVX1</accession>
<reference evidence="3" key="1">
    <citation type="submission" date="2020-02" db="EMBL/GenBank/DDBJ databases">
        <title>A new Streptomyces sp. for controlling soil-borne diseases.</title>
        <authorList>
            <person name="Li X."/>
            <person name="Tian Y."/>
            <person name="Gao K."/>
        </authorList>
    </citation>
    <scope>NUCLEOTIDE SEQUENCE [LARGE SCALE GENOMIC DNA]</scope>
    <source>
        <strain evidence="3">0250</strain>
    </source>
</reference>
<dbReference type="Proteomes" id="UP000476310">
    <property type="component" value="Unassembled WGS sequence"/>
</dbReference>
<dbReference type="GO" id="GO:0044550">
    <property type="term" value="P:secondary metabolite biosynthetic process"/>
    <property type="evidence" value="ECO:0007669"/>
    <property type="project" value="TreeGrafter"/>
</dbReference>
<keyword evidence="4" id="KW-1185">Reference proteome</keyword>
<evidence type="ECO:0000259" key="1">
    <source>
        <dbReference type="Pfam" id="PF00501"/>
    </source>
</evidence>
<evidence type="ECO:0000313" key="3">
    <source>
        <dbReference type="EMBL" id="NEW77626.1"/>
    </source>
</evidence>
<dbReference type="AlphaFoldDB" id="A0A6G4AVX1"/>